<accession>A0ABU7GH61</accession>
<dbReference type="EMBL" id="JAZDQV010000012">
    <property type="protein sequence ID" value="MEE1878301.1"/>
    <property type="molecule type" value="Genomic_DNA"/>
</dbReference>
<protein>
    <submittedName>
        <fullName evidence="1">TIGR02444 family protein</fullName>
    </submittedName>
</protein>
<evidence type="ECO:0000313" key="1">
    <source>
        <dbReference type="EMBL" id="MEE1878301.1"/>
    </source>
</evidence>
<dbReference type="Proteomes" id="UP001343492">
    <property type="component" value="Unassembled WGS sequence"/>
</dbReference>
<dbReference type="NCBIfam" id="TIGR02444">
    <property type="entry name" value="TIGR02444 family protein"/>
    <property type="match status" value="1"/>
</dbReference>
<dbReference type="RefSeq" id="WP_354145387.1">
    <property type="nucleotide sequence ID" value="NZ_JAZDQV010000012.1"/>
</dbReference>
<dbReference type="InterPro" id="IPR012659">
    <property type="entry name" value="CHP02444"/>
</dbReference>
<reference evidence="1 2" key="1">
    <citation type="submission" date="2024-01" db="EMBL/GenBank/DDBJ databases">
        <title>The genome sequence of Erythrobacteraceae sp. strain 1XM1-14.</title>
        <authorList>
            <person name="Liu Y."/>
        </authorList>
    </citation>
    <scope>NUCLEOTIDE SEQUENCE [LARGE SCALE GENOMIC DNA]</scope>
    <source>
        <strain evidence="1 2">1XM1-14</strain>
    </source>
</reference>
<name>A0ABU7GH61_9SPHN</name>
<evidence type="ECO:0000313" key="2">
    <source>
        <dbReference type="Proteomes" id="UP001343492"/>
    </source>
</evidence>
<comment type="caution">
    <text evidence="1">The sequence shown here is derived from an EMBL/GenBank/DDBJ whole genome shotgun (WGS) entry which is preliminary data.</text>
</comment>
<keyword evidence="2" id="KW-1185">Reference proteome</keyword>
<proteinExistence type="predicted"/>
<dbReference type="Pfam" id="PF09523">
    <property type="entry name" value="DUF2390"/>
    <property type="match status" value="1"/>
</dbReference>
<organism evidence="1 2">
    <name type="scientific">Altererythrobacter litoralis</name>
    <dbReference type="NCBI Taxonomy" id="3113904"/>
    <lineage>
        <taxon>Bacteria</taxon>
        <taxon>Pseudomonadati</taxon>
        <taxon>Pseudomonadota</taxon>
        <taxon>Alphaproteobacteria</taxon>
        <taxon>Sphingomonadales</taxon>
        <taxon>Erythrobacteraceae</taxon>
        <taxon>Altererythrobacter</taxon>
    </lineage>
</organism>
<gene>
    <name evidence="1" type="ORF">VRS74_11470</name>
</gene>
<sequence>MKPTDADPAAFWDYSLRIYANPGVADACISLQDRHGCDVNVLLLCLWLAETRRLVLQVSDFEAILRSAAAPNERLVQPVREVRRWFKLWSEDAIAAEPHASAYKALKEAELHGERMVQSQLIAGMNLAALGSAPTAEAAARASFDNYRKTFPETDGAASELDGLVAKVWH</sequence>